<dbReference type="PROSITE" id="PS51201">
    <property type="entry name" value="RCK_N"/>
    <property type="match status" value="2"/>
</dbReference>
<dbReference type="EMBL" id="JAGGLJ010000007">
    <property type="protein sequence ID" value="MBP2025432.1"/>
    <property type="molecule type" value="Genomic_DNA"/>
</dbReference>
<keyword evidence="4" id="KW-0630">Potassium</keyword>
<feature type="domain" description="RCK N-terminal" evidence="7">
    <location>
        <begin position="228"/>
        <end position="345"/>
    </location>
</feature>
<name>A0ABS4KCE1_9FIRM</name>
<dbReference type="InterPro" id="IPR003148">
    <property type="entry name" value="RCK_N"/>
</dbReference>
<dbReference type="Pfam" id="PF02080">
    <property type="entry name" value="TrkA_C"/>
    <property type="match status" value="2"/>
</dbReference>
<dbReference type="NCBIfam" id="NF007039">
    <property type="entry name" value="PRK09496.3-2"/>
    <property type="match status" value="1"/>
</dbReference>
<dbReference type="InterPro" id="IPR036721">
    <property type="entry name" value="RCK_C_sf"/>
</dbReference>
<dbReference type="NCBIfam" id="NF007041">
    <property type="entry name" value="PRK09496.3-4"/>
    <property type="match status" value="1"/>
</dbReference>
<evidence type="ECO:0000256" key="5">
    <source>
        <dbReference type="ARBA" id="ARBA00023027"/>
    </source>
</evidence>
<dbReference type="SUPFAM" id="SSF51735">
    <property type="entry name" value="NAD(P)-binding Rossmann-fold domains"/>
    <property type="match status" value="2"/>
</dbReference>
<protein>
    <recommendedName>
        <fullName evidence="1">Trk system potassium uptake protein TrkA</fullName>
    </recommendedName>
</protein>
<comment type="caution">
    <text evidence="9">The sequence shown here is derived from an EMBL/GenBank/DDBJ whole genome shotgun (WGS) entry which is preliminary data.</text>
</comment>
<evidence type="ECO:0000259" key="8">
    <source>
        <dbReference type="PROSITE" id="PS51202"/>
    </source>
</evidence>
<evidence type="ECO:0000313" key="10">
    <source>
        <dbReference type="Proteomes" id="UP001519306"/>
    </source>
</evidence>
<dbReference type="Gene3D" id="3.30.70.1450">
    <property type="entry name" value="Regulator of K+ conductance, C-terminal domain"/>
    <property type="match status" value="2"/>
</dbReference>
<proteinExistence type="predicted"/>
<evidence type="ECO:0000256" key="1">
    <source>
        <dbReference type="ARBA" id="ARBA00017378"/>
    </source>
</evidence>
<keyword evidence="10" id="KW-1185">Reference proteome</keyword>
<evidence type="ECO:0000259" key="7">
    <source>
        <dbReference type="PROSITE" id="PS51201"/>
    </source>
</evidence>
<dbReference type="Proteomes" id="UP001519306">
    <property type="component" value="Unassembled WGS sequence"/>
</dbReference>
<dbReference type="InterPro" id="IPR006037">
    <property type="entry name" value="RCK_C"/>
</dbReference>
<evidence type="ECO:0000256" key="4">
    <source>
        <dbReference type="ARBA" id="ARBA00022958"/>
    </source>
</evidence>
<dbReference type="InterPro" id="IPR036291">
    <property type="entry name" value="NAD(P)-bd_dom_sf"/>
</dbReference>
<reference evidence="9 10" key="1">
    <citation type="submission" date="2021-03" db="EMBL/GenBank/DDBJ databases">
        <title>Genomic Encyclopedia of Type Strains, Phase IV (KMG-IV): sequencing the most valuable type-strain genomes for metagenomic binning, comparative biology and taxonomic classification.</title>
        <authorList>
            <person name="Goeker M."/>
        </authorList>
    </citation>
    <scope>NUCLEOTIDE SEQUENCE [LARGE SCALE GENOMIC DNA]</scope>
    <source>
        <strain evidence="9 10">DSM 27563</strain>
    </source>
</reference>
<dbReference type="PRINTS" id="PR00335">
    <property type="entry name" value="KUPTAKETRKA"/>
</dbReference>
<keyword evidence="3" id="KW-0633">Potassium transport</keyword>
<dbReference type="InterPro" id="IPR050721">
    <property type="entry name" value="Trk_Ktr_HKT_K-transport"/>
</dbReference>
<dbReference type="RefSeq" id="WP_210060722.1">
    <property type="nucleotide sequence ID" value="NZ_JAGGLJ010000007.1"/>
</dbReference>
<dbReference type="PANTHER" id="PTHR43833:SF5">
    <property type="entry name" value="TRK SYSTEM POTASSIUM UPTAKE PROTEIN TRKA"/>
    <property type="match status" value="1"/>
</dbReference>
<feature type="domain" description="RCK C-terminal" evidence="8">
    <location>
        <begin position="140"/>
        <end position="221"/>
    </location>
</feature>
<accession>A0ABS4KCE1</accession>
<evidence type="ECO:0000256" key="3">
    <source>
        <dbReference type="ARBA" id="ARBA00022538"/>
    </source>
</evidence>
<sequence length="461" mass="51290">MKVLIIGCGKLGYRLASTLIDEKCDITVIDSDEKVIDDVNNSLDVLSINANGLDFQVLKEIEIGSYDLVLATTTNDEANVLISSVAKKLGCNKTIARVRNSEYYNQVNFITDELGIDYIINPDKATANSIAKYLLKKYLLMSDDFADGKVKLVDFNIESDEKFVGRKLHELEGFEKLLIIVISRQGKTIIPNGETVLKEGDVILISGASSDIEDFDKKHSHINKARSVKKVMILGGGKLGLNLGYILSKEKIETTIIEQDEERCLELKEKLPNCVIINGDGTNFSLLNEEMIDSFDAFVAATGIDETNLLMALSVKQGGVYKSVAKISRPNYNRILDRIGIDGAFNAAFITANEILKFVRGRGSLRVNLMLDGEAEFTELLLEENVKVLNKPIKNLNLPNGILIAALVRDGEVEIPNGDTILNESDRIIVFCRHDQLDVLKEYFYKSEKRGGILSELRNRF</sequence>
<keyword evidence="5" id="KW-0520">NAD</keyword>
<dbReference type="Gene3D" id="3.40.50.720">
    <property type="entry name" value="NAD(P)-binding Rossmann-like Domain"/>
    <property type="match status" value="2"/>
</dbReference>
<feature type="domain" description="RCK C-terminal" evidence="8">
    <location>
        <begin position="365"/>
        <end position="446"/>
    </location>
</feature>
<gene>
    <name evidence="9" type="ORF">J2Z71_000962</name>
</gene>
<evidence type="ECO:0000256" key="6">
    <source>
        <dbReference type="ARBA" id="ARBA00023065"/>
    </source>
</evidence>
<keyword evidence="6" id="KW-0406">Ion transport</keyword>
<dbReference type="SUPFAM" id="SSF116726">
    <property type="entry name" value="TrkA C-terminal domain-like"/>
    <property type="match status" value="2"/>
</dbReference>
<evidence type="ECO:0000313" key="9">
    <source>
        <dbReference type="EMBL" id="MBP2025432.1"/>
    </source>
</evidence>
<dbReference type="InterPro" id="IPR006036">
    <property type="entry name" value="K_uptake_TrkA"/>
</dbReference>
<dbReference type="PANTHER" id="PTHR43833">
    <property type="entry name" value="POTASSIUM CHANNEL PROTEIN 2-RELATED-RELATED"/>
    <property type="match status" value="1"/>
</dbReference>
<organism evidence="9 10">
    <name type="scientific">Peptoniphilus stercorisuis</name>
    <dbReference type="NCBI Taxonomy" id="1436965"/>
    <lineage>
        <taxon>Bacteria</taxon>
        <taxon>Bacillati</taxon>
        <taxon>Bacillota</taxon>
        <taxon>Tissierellia</taxon>
        <taxon>Tissierellales</taxon>
        <taxon>Peptoniphilaceae</taxon>
        <taxon>Peptoniphilus</taxon>
    </lineage>
</organism>
<feature type="domain" description="RCK N-terminal" evidence="7">
    <location>
        <begin position="1"/>
        <end position="120"/>
    </location>
</feature>
<dbReference type="PROSITE" id="PS51202">
    <property type="entry name" value="RCK_C"/>
    <property type="match status" value="2"/>
</dbReference>
<dbReference type="Pfam" id="PF02254">
    <property type="entry name" value="TrkA_N"/>
    <property type="match status" value="2"/>
</dbReference>
<evidence type="ECO:0000256" key="2">
    <source>
        <dbReference type="ARBA" id="ARBA00022448"/>
    </source>
</evidence>
<keyword evidence="2" id="KW-0813">Transport</keyword>